<evidence type="ECO:0000256" key="1">
    <source>
        <dbReference type="ARBA" id="ARBA00010578"/>
    </source>
</evidence>
<evidence type="ECO:0000256" key="5">
    <source>
        <dbReference type="SAM" id="MobiDB-lite"/>
    </source>
</evidence>
<dbReference type="Proteomes" id="UP001150266">
    <property type="component" value="Unassembled WGS sequence"/>
</dbReference>
<keyword evidence="8" id="KW-1185">Reference proteome</keyword>
<keyword evidence="4" id="KW-0653">Protein transport</keyword>
<keyword evidence="3 4" id="KW-0268">Exocytosis</keyword>
<dbReference type="PANTHER" id="PTHR13043">
    <property type="entry name" value="EXOCYST COMPLEX COMPONENT SEC5"/>
    <property type="match status" value="1"/>
</dbReference>
<dbReference type="Pfam" id="PF15469">
    <property type="entry name" value="Sec5"/>
    <property type="match status" value="1"/>
</dbReference>
<sequence length="927" mass="102070">MPKLNFDADEATLLKAYKISSLNPMQWEDIDHDLEDSVAGALLFSNNDMEGDPLGIGSDVNLKEMGMESKASVLITSKSFDPKAFLSLVHPNATYQDLASGIAHLQSSIDARSEAIRVLVEDNFDRFVAVKASTDALYAEMKEGLLEDSTEYASKSLRDELKQAAVKANQVFLPVLENASKADKLRTTLGVFERSKFFFNLPSFIIESIEAGRYEVAMRDYKKGKLLLETRPGQLLPINVSKDKDKDDKGGGAGGSRPSTGPTSAEQQQQKRILDKVWANVEKAMGEMRNVLFGQLRDPGRSVEEQEKTLELLIELPFAEDPAWTYFDNQHKHILEQMNKTFRISMVAVNAALERALDGAGDSLSDSLAAQLQQSISALEAKQPDAVIAKSGGEPMWQAILDLVKNVGEAMMGSLPNFWKISSGFMDGKFKKTSTPSSSNSRRSPSQCRTMALDVIKLYISFLSQFFNLSDMAVMSSPSVSSSNDSNPTMLPSNSNSLSTAHYLLKILGEIQDCVNELNAMEISGEVSASLKGLLDSTKWRFEDVLIAAWLRDANNFHHLEAWVSSPSDPSATHYLTQMELFQRHITTAAYRIAGGVDTSSLISKGIRQNPIPAAFVSKITKAFMDVLYAFLEGLVKLVEDEREGAANVKGVLSVATTSTSTATNTLELLDLSDRDSRLLLVLSNLNHLSKSVYPSMITQLENAFGITIADERQTLMTIIADLDKTMFEGYSKPRAAVVTSLVRGGILDESMDWYETPQPKEIRPYMYETLMYLVGVHAQITSVAEVVLERTLNYLAEALAEEALKCFKQVKRFGMGGMLRATLEIEFMHQTLGKYVTPTAAKTLSDLYNKISQAYARRPGDENLQNHLDGVKKTLADTRRATGIEFLCFRPTKTSSTKGTGGKSREAKDRDNNGLRSAGAGSGRAS</sequence>
<evidence type="ECO:0000313" key="7">
    <source>
        <dbReference type="EMBL" id="KAJ4468807.1"/>
    </source>
</evidence>
<proteinExistence type="inferred from homology"/>
<gene>
    <name evidence="7" type="ORF">J3R30DRAFT_3661754</name>
</gene>
<dbReference type="GO" id="GO:0015031">
    <property type="term" value="P:protein transport"/>
    <property type="evidence" value="ECO:0007669"/>
    <property type="project" value="UniProtKB-KW"/>
</dbReference>
<dbReference type="PANTHER" id="PTHR13043:SF1">
    <property type="entry name" value="EXOCYST COMPLEX COMPONENT 2"/>
    <property type="match status" value="1"/>
</dbReference>
<dbReference type="AlphaFoldDB" id="A0A9W8ZYA5"/>
<feature type="compositionally biased region" description="Polar residues" evidence="5">
    <location>
        <begin position="257"/>
        <end position="270"/>
    </location>
</feature>
<keyword evidence="2 4" id="KW-0813">Transport</keyword>
<dbReference type="EMBL" id="JAOTPV010000034">
    <property type="protein sequence ID" value="KAJ4468807.1"/>
    <property type="molecule type" value="Genomic_DNA"/>
</dbReference>
<reference evidence="7" key="1">
    <citation type="submission" date="2022-08" db="EMBL/GenBank/DDBJ databases">
        <title>A Global Phylogenomic Analysis of the Shiitake Genus Lentinula.</title>
        <authorList>
            <consortium name="DOE Joint Genome Institute"/>
            <person name="Sierra-Patev S."/>
            <person name="Min B."/>
            <person name="Naranjo-Ortiz M."/>
            <person name="Looney B."/>
            <person name="Konkel Z."/>
            <person name="Slot J.C."/>
            <person name="Sakamoto Y."/>
            <person name="Steenwyk J.L."/>
            <person name="Rokas A."/>
            <person name="Carro J."/>
            <person name="Camarero S."/>
            <person name="Ferreira P."/>
            <person name="Molpeceres G."/>
            <person name="Ruiz-Duenas F.J."/>
            <person name="Serrano A."/>
            <person name="Henrissat B."/>
            <person name="Drula E."/>
            <person name="Hughes K.W."/>
            <person name="Mata J.L."/>
            <person name="Ishikawa N.K."/>
            <person name="Vargas-Isla R."/>
            <person name="Ushijima S."/>
            <person name="Smith C.A."/>
            <person name="Ahrendt S."/>
            <person name="Andreopoulos W."/>
            <person name="He G."/>
            <person name="Labutti K."/>
            <person name="Lipzen A."/>
            <person name="Ng V."/>
            <person name="Riley R."/>
            <person name="Sandor L."/>
            <person name="Barry K."/>
            <person name="Martinez A.T."/>
            <person name="Xiao Y."/>
            <person name="Gibbons J.G."/>
            <person name="Terashima K."/>
            <person name="Grigoriev I.V."/>
            <person name="Hibbett D.S."/>
        </authorList>
    </citation>
    <scope>NUCLEOTIDE SEQUENCE</scope>
    <source>
        <strain evidence="7">JLM2183</strain>
    </source>
</reference>
<evidence type="ECO:0000313" key="8">
    <source>
        <dbReference type="Proteomes" id="UP001150266"/>
    </source>
</evidence>
<dbReference type="GO" id="GO:0000145">
    <property type="term" value="C:exocyst"/>
    <property type="evidence" value="ECO:0007669"/>
    <property type="project" value="UniProtKB-UniRule"/>
</dbReference>
<feature type="region of interest" description="Disordered" evidence="5">
    <location>
        <begin position="893"/>
        <end position="927"/>
    </location>
</feature>
<dbReference type="GO" id="GO:0006887">
    <property type="term" value="P:exocytosis"/>
    <property type="evidence" value="ECO:0007669"/>
    <property type="project" value="UniProtKB-KW"/>
</dbReference>
<protein>
    <recommendedName>
        <fullName evidence="4">Exocyst complex component SEC5</fullName>
    </recommendedName>
</protein>
<organism evidence="7 8">
    <name type="scientific">Lentinula aciculospora</name>
    <dbReference type="NCBI Taxonomy" id="153920"/>
    <lineage>
        <taxon>Eukaryota</taxon>
        <taxon>Fungi</taxon>
        <taxon>Dikarya</taxon>
        <taxon>Basidiomycota</taxon>
        <taxon>Agaricomycotina</taxon>
        <taxon>Agaricomycetes</taxon>
        <taxon>Agaricomycetidae</taxon>
        <taxon>Agaricales</taxon>
        <taxon>Marasmiineae</taxon>
        <taxon>Omphalotaceae</taxon>
        <taxon>Lentinula</taxon>
    </lineage>
</organism>
<evidence type="ECO:0000256" key="2">
    <source>
        <dbReference type="ARBA" id="ARBA00022448"/>
    </source>
</evidence>
<feature type="domain" description="Exocyst complex component EXOC2/Sec5 N-terminal" evidence="6">
    <location>
        <begin position="52"/>
        <end position="890"/>
    </location>
</feature>
<comment type="caution">
    <text evidence="7">The sequence shown here is derived from an EMBL/GenBank/DDBJ whole genome shotgun (WGS) entry which is preliminary data.</text>
</comment>
<comment type="subunit">
    <text evidence="4">Component of the exocyst complex.</text>
</comment>
<dbReference type="OrthoDB" id="26242at2759"/>
<dbReference type="InterPro" id="IPR029175">
    <property type="entry name" value="EXOC2/Sec5"/>
</dbReference>
<name>A0A9W8ZYA5_9AGAR</name>
<evidence type="ECO:0000256" key="3">
    <source>
        <dbReference type="ARBA" id="ARBA00022483"/>
    </source>
</evidence>
<dbReference type="InterPro" id="IPR039481">
    <property type="entry name" value="EXOC2/Sec5_N_dom"/>
</dbReference>
<comment type="similarity">
    <text evidence="1 4">Belongs to the SEC5 family.</text>
</comment>
<comment type="function">
    <text evidence="4">Component of the exocyst complex involved in the docking of exocytic vesicles with fusion sites on the plasma membrane.</text>
</comment>
<dbReference type="GO" id="GO:0006893">
    <property type="term" value="P:Golgi to plasma membrane transport"/>
    <property type="evidence" value="ECO:0007669"/>
    <property type="project" value="UniProtKB-UniRule"/>
</dbReference>
<feature type="compositionally biased region" description="Basic and acidic residues" evidence="5">
    <location>
        <begin position="241"/>
        <end position="250"/>
    </location>
</feature>
<feature type="compositionally biased region" description="Low complexity" evidence="5">
    <location>
        <begin position="917"/>
        <end position="927"/>
    </location>
</feature>
<evidence type="ECO:0000259" key="6">
    <source>
        <dbReference type="Pfam" id="PF15469"/>
    </source>
</evidence>
<feature type="compositionally biased region" description="Basic and acidic residues" evidence="5">
    <location>
        <begin position="904"/>
        <end position="914"/>
    </location>
</feature>
<feature type="region of interest" description="Disordered" evidence="5">
    <location>
        <begin position="238"/>
        <end position="270"/>
    </location>
</feature>
<accession>A0A9W8ZYA5</accession>
<evidence type="ECO:0000256" key="4">
    <source>
        <dbReference type="RuleBase" id="RU365069"/>
    </source>
</evidence>